<dbReference type="GO" id="GO:0000272">
    <property type="term" value="P:polysaccharide catabolic process"/>
    <property type="evidence" value="ECO:0007669"/>
    <property type="project" value="InterPro"/>
</dbReference>
<keyword evidence="7" id="KW-0862">Zinc</keyword>
<dbReference type="InterPro" id="IPR007280">
    <property type="entry name" value="Peptidase_C_arc/bac"/>
</dbReference>
<protein>
    <submittedName>
        <fullName evidence="11">Matrixin family metalloprotease</fullName>
        <ecNumber evidence="11">3.4.24.-</ecNumber>
    </submittedName>
</protein>
<evidence type="ECO:0000256" key="1">
    <source>
        <dbReference type="ARBA" id="ARBA00001947"/>
    </source>
</evidence>
<dbReference type="InterPro" id="IPR018247">
    <property type="entry name" value="EF_Hand_1_Ca_BS"/>
</dbReference>
<keyword evidence="3" id="KW-0645">Protease</keyword>
<evidence type="ECO:0000256" key="5">
    <source>
        <dbReference type="ARBA" id="ARBA00022729"/>
    </source>
</evidence>
<dbReference type="SUPFAM" id="SSF63446">
    <property type="entry name" value="Type I dockerin domain"/>
    <property type="match status" value="1"/>
</dbReference>
<evidence type="ECO:0000256" key="8">
    <source>
        <dbReference type="ARBA" id="ARBA00023049"/>
    </source>
</evidence>
<keyword evidence="6 11" id="KW-0378">Hydrolase</keyword>
<dbReference type="Proteomes" id="UP001155241">
    <property type="component" value="Unassembled WGS sequence"/>
</dbReference>
<dbReference type="EMBL" id="JAMXLR010000089">
    <property type="protein sequence ID" value="MCO6047085.1"/>
    <property type="molecule type" value="Genomic_DNA"/>
</dbReference>
<dbReference type="EC" id="3.4.24.-" evidence="11"/>
<dbReference type="InterPro" id="IPR036439">
    <property type="entry name" value="Dockerin_dom_sf"/>
</dbReference>
<dbReference type="InterPro" id="IPR024079">
    <property type="entry name" value="MetalloPept_cat_dom_sf"/>
</dbReference>
<dbReference type="PRINTS" id="PR00138">
    <property type="entry name" value="MATRIXIN"/>
</dbReference>
<dbReference type="Gene3D" id="3.40.390.10">
    <property type="entry name" value="Collagenase (Catalytic Domain)"/>
    <property type="match status" value="1"/>
</dbReference>
<comment type="caution">
    <text evidence="11">The sequence shown here is derived from an EMBL/GenBank/DDBJ whole genome shotgun (WGS) entry which is preliminary data.</text>
</comment>
<dbReference type="SUPFAM" id="SSF89260">
    <property type="entry name" value="Collagen-binding domain"/>
    <property type="match status" value="1"/>
</dbReference>
<comment type="cofactor">
    <cofactor evidence="1">
        <name>Zn(2+)</name>
        <dbReference type="ChEBI" id="CHEBI:29105"/>
    </cofactor>
</comment>
<dbReference type="SMART" id="SM00235">
    <property type="entry name" value="ZnMc"/>
    <property type="match status" value="1"/>
</dbReference>
<evidence type="ECO:0000256" key="4">
    <source>
        <dbReference type="ARBA" id="ARBA00022723"/>
    </source>
</evidence>
<feature type="signal peptide" evidence="9">
    <location>
        <begin position="1"/>
        <end position="25"/>
    </location>
</feature>
<evidence type="ECO:0000256" key="2">
    <source>
        <dbReference type="ARBA" id="ARBA00010370"/>
    </source>
</evidence>
<feature type="domain" description="Peptidase metallopeptidase" evidence="10">
    <location>
        <begin position="56"/>
        <end position="229"/>
    </location>
</feature>
<dbReference type="GO" id="GO:0004553">
    <property type="term" value="F:hydrolase activity, hydrolyzing O-glycosyl compounds"/>
    <property type="evidence" value="ECO:0007669"/>
    <property type="project" value="InterPro"/>
</dbReference>
<reference evidence="11" key="1">
    <citation type="submission" date="2022-06" db="EMBL/GenBank/DDBJ databases">
        <title>Aeoliella straminimaris, a novel planctomycete from sediments.</title>
        <authorList>
            <person name="Vitorino I.R."/>
            <person name="Lage O.M."/>
        </authorList>
    </citation>
    <scope>NUCLEOTIDE SEQUENCE</scope>
    <source>
        <strain evidence="11">ICT_H6.2</strain>
    </source>
</reference>
<dbReference type="InterPro" id="IPR002105">
    <property type="entry name" value="Dockerin_1_rpt"/>
</dbReference>
<dbReference type="GO" id="GO:0004222">
    <property type="term" value="F:metalloendopeptidase activity"/>
    <property type="evidence" value="ECO:0007669"/>
    <property type="project" value="InterPro"/>
</dbReference>
<dbReference type="PROSITE" id="PS00018">
    <property type="entry name" value="EF_HAND_1"/>
    <property type="match status" value="1"/>
</dbReference>
<dbReference type="GO" id="GO:0006508">
    <property type="term" value="P:proteolysis"/>
    <property type="evidence" value="ECO:0007669"/>
    <property type="project" value="UniProtKB-KW"/>
</dbReference>
<evidence type="ECO:0000313" key="11">
    <source>
        <dbReference type="EMBL" id="MCO6047085.1"/>
    </source>
</evidence>
<evidence type="ECO:0000313" key="12">
    <source>
        <dbReference type="Proteomes" id="UP001155241"/>
    </source>
</evidence>
<comment type="similarity">
    <text evidence="2">Belongs to the peptidase M10A family.</text>
</comment>
<name>A0A9X2FDS0_9BACT</name>
<dbReference type="InterPro" id="IPR001818">
    <property type="entry name" value="Pept_M10_metallopeptidase"/>
</dbReference>
<evidence type="ECO:0000256" key="9">
    <source>
        <dbReference type="SAM" id="SignalP"/>
    </source>
</evidence>
<dbReference type="GO" id="GO:0031012">
    <property type="term" value="C:extracellular matrix"/>
    <property type="evidence" value="ECO:0007669"/>
    <property type="project" value="InterPro"/>
</dbReference>
<evidence type="ECO:0000256" key="3">
    <source>
        <dbReference type="ARBA" id="ARBA00022670"/>
    </source>
</evidence>
<dbReference type="Pfam" id="PF00404">
    <property type="entry name" value="Dockerin_1"/>
    <property type="match status" value="1"/>
</dbReference>
<keyword evidence="4" id="KW-0479">Metal-binding</keyword>
<evidence type="ECO:0000256" key="6">
    <source>
        <dbReference type="ARBA" id="ARBA00022801"/>
    </source>
</evidence>
<dbReference type="Pfam" id="PF00413">
    <property type="entry name" value="Peptidase_M10"/>
    <property type="match status" value="1"/>
</dbReference>
<dbReference type="GO" id="GO:0030574">
    <property type="term" value="P:collagen catabolic process"/>
    <property type="evidence" value="ECO:0007669"/>
    <property type="project" value="TreeGrafter"/>
</dbReference>
<dbReference type="PANTHER" id="PTHR10201">
    <property type="entry name" value="MATRIX METALLOPROTEINASE"/>
    <property type="match status" value="1"/>
</dbReference>
<accession>A0A9X2FDS0</accession>
<dbReference type="Gene3D" id="1.10.1330.10">
    <property type="entry name" value="Dockerin domain"/>
    <property type="match status" value="1"/>
</dbReference>
<sequence>MWSHTFNKRVALGILTFACAASSLAYVPDDRWSTTTSGSTGNYGDPATLAWSLVPDGTRIPGEENSNLINYLDDLFNVSANSTDLTNRPWFSLVEESFTRWSDLSGLTFVYEPNDTGSSLETSSGVLGTRGDIRIGGAYLDGTNGTLAYAYLPDIGDLVVDTGETTFYSNSSNNYLQLRNVLMHEIGHALGLLHVESSSESLLMEPTINLSIDGPQLDEIRGIQGLYGDAYEKSNNGLGNGSYLRATDLGQLVSGGDLAIGTDATGGQTVLATESDFVSISESTDYDYYSFTIDAASLVDLTLTPLGGVFSQAVEGGAESAFDANSRNDLQLALYDTDGTTLLKLANETGLGGVEQLSNLELSSAGTYYARVSGSTSSMQLYELQLSAAALVLAETGDFNGDGLVDLADYTVWRNSLGDAGANLAADGNYDNLVNAADYAIWKNQFGSAASTGVVVGTTNVPESSSLVLLGIAALAITHTRLRRTTNRLD</sequence>
<organism evidence="11 12">
    <name type="scientific">Aeoliella straminimaris</name>
    <dbReference type="NCBI Taxonomy" id="2954799"/>
    <lineage>
        <taxon>Bacteria</taxon>
        <taxon>Pseudomonadati</taxon>
        <taxon>Planctomycetota</taxon>
        <taxon>Planctomycetia</taxon>
        <taxon>Pirellulales</taxon>
        <taxon>Lacipirellulaceae</taxon>
        <taxon>Aeoliella</taxon>
    </lineage>
</organism>
<dbReference type="Gene3D" id="2.60.120.380">
    <property type="match status" value="1"/>
</dbReference>
<dbReference type="GO" id="GO:0008270">
    <property type="term" value="F:zinc ion binding"/>
    <property type="evidence" value="ECO:0007669"/>
    <property type="project" value="InterPro"/>
</dbReference>
<dbReference type="Pfam" id="PF04151">
    <property type="entry name" value="PPC"/>
    <property type="match status" value="1"/>
</dbReference>
<dbReference type="InterPro" id="IPR006026">
    <property type="entry name" value="Peptidase_Metallo"/>
</dbReference>
<dbReference type="RefSeq" id="WP_252855198.1">
    <property type="nucleotide sequence ID" value="NZ_JAMXLR010000089.1"/>
</dbReference>
<dbReference type="AlphaFoldDB" id="A0A9X2FDS0"/>
<keyword evidence="12" id="KW-1185">Reference proteome</keyword>
<evidence type="ECO:0000256" key="7">
    <source>
        <dbReference type="ARBA" id="ARBA00022833"/>
    </source>
</evidence>
<dbReference type="InterPro" id="IPR021190">
    <property type="entry name" value="Pept_M10A"/>
</dbReference>
<keyword evidence="5 9" id="KW-0732">Signal</keyword>
<feature type="chain" id="PRO_5040835220" evidence="9">
    <location>
        <begin position="26"/>
        <end position="490"/>
    </location>
</feature>
<evidence type="ECO:0000259" key="10">
    <source>
        <dbReference type="SMART" id="SM00235"/>
    </source>
</evidence>
<dbReference type="GO" id="GO:0030198">
    <property type="term" value="P:extracellular matrix organization"/>
    <property type="evidence" value="ECO:0007669"/>
    <property type="project" value="TreeGrafter"/>
</dbReference>
<keyword evidence="8 11" id="KW-0482">Metalloprotease</keyword>
<gene>
    <name evidence="11" type="ORF">NG895_24575</name>
</gene>
<dbReference type="PANTHER" id="PTHR10201:SF291">
    <property type="entry name" value="MATRIX METALLOPROTEINASE 1, ISOFORM C-RELATED"/>
    <property type="match status" value="1"/>
</dbReference>
<dbReference type="SUPFAM" id="SSF55486">
    <property type="entry name" value="Metalloproteases ('zincins'), catalytic domain"/>
    <property type="match status" value="1"/>
</dbReference>
<proteinExistence type="inferred from homology"/>